<dbReference type="InterPro" id="IPR047153">
    <property type="entry name" value="TRIM45/56/19-like"/>
</dbReference>
<dbReference type="InterPro" id="IPR000315">
    <property type="entry name" value="Znf_B-box"/>
</dbReference>
<evidence type="ECO:0000313" key="5">
    <source>
        <dbReference type="Proteomes" id="UP000683360"/>
    </source>
</evidence>
<gene>
    <name evidence="4" type="ORF">MEDL_58007</name>
</gene>
<dbReference type="GO" id="GO:0008270">
    <property type="term" value="F:zinc ion binding"/>
    <property type="evidence" value="ECO:0007669"/>
    <property type="project" value="UniProtKB-KW"/>
</dbReference>
<dbReference type="AlphaFoldDB" id="A0A8S3UL43"/>
<sequence>MAQTASKACNICLGATGSHYCLECEEYYCEDCKMLHNRQRYSRNHQFQKASDLIPKGKSKCINHKKELTLMCITCNVLVCNGCVTGNHNGHRFSELVDAVAELRVDYEQKILANTSAANQNIKRIKHSLRSFDKSVESVIKAITDKGNVIKCMVDQSVAQIITEVKEKLNEEKNNLNKMLSDAKSVLVTGQNLDKNRLKLDQTRPDVNMVQQITNLKDEINKAHVVYSLPEFPKIIFNRKSVTEEDIRTLIGSYTIR</sequence>
<keyword evidence="1" id="KW-0863">Zinc-finger</keyword>
<evidence type="ECO:0000313" key="4">
    <source>
        <dbReference type="EMBL" id="CAG2246017.1"/>
    </source>
</evidence>
<evidence type="ECO:0000256" key="1">
    <source>
        <dbReference type="PROSITE-ProRule" id="PRU00024"/>
    </source>
</evidence>
<dbReference type="PROSITE" id="PS50119">
    <property type="entry name" value="ZF_BBOX"/>
    <property type="match status" value="2"/>
</dbReference>
<dbReference type="GO" id="GO:0061630">
    <property type="term" value="F:ubiquitin protein ligase activity"/>
    <property type="evidence" value="ECO:0007669"/>
    <property type="project" value="TreeGrafter"/>
</dbReference>
<dbReference type="Pfam" id="PF00643">
    <property type="entry name" value="zf-B_box"/>
    <property type="match status" value="1"/>
</dbReference>
<name>A0A8S3UL43_MYTED</name>
<dbReference type="Gene3D" id="3.30.160.60">
    <property type="entry name" value="Classic Zinc Finger"/>
    <property type="match status" value="1"/>
</dbReference>
<organism evidence="4 5">
    <name type="scientific">Mytilus edulis</name>
    <name type="common">Blue mussel</name>
    <dbReference type="NCBI Taxonomy" id="6550"/>
    <lineage>
        <taxon>Eukaryota</taxon>
        <taxon>Metazoa</taxon>
        <taxon>Spiralia</taxon>
        <taxon>Lophotrochozoa</taxon>
        <taxon>Mollusca</taxon>
        <taxon>Bivalvia</taxon>
        <taxon>Autobranchia</taxon>
        <taxon>Pteriomorphia</taxon>
        <taxon>Mytilida</taxon>
        <taxon>Mytiloidea</taxon>
        <taxon>Mytilidae</taxon>
        <taxon>Mytilinae</taxon>
        <taxon>Mytilus</taxon>
    </lineage>
</organism>
<comment type="caution">
    <text evidence="4">The sequence shown here is derived from an EMBL/GenBank/DDBJ whole genome shotgun (WGS) entry which is preliminary data.</text>
</comment>
<evidence type="ECO:0000256" key="2">
    <source>
        <dbReference type="SAM" id="Coils"/>
    </source>
</evidence>
<dbReference type="SUPFAM" id="SSF57845">
    <property type="entry name" value="B-box zinc-binding domain"/>
    <property type="match status" value="1"/>
</dbReference>
<keyword evidence="2" id="KW-0175">Coiled coil</keyword>
<dbReference type="PANTHER" id="PTHR25462">
    <property type="entry name" value="BONUS, ISOFORM C-RELATED"/>
    <property type="match status" value="1"/>
</dbReference>
<feature type="domain" description="B box-type" evidence="3">
    <location>
        <begin position="4"/>
        <end position="50"/>
    </location>
</feature>
<dbReference type="GO" id="GO:0006513">
    <property type="term" value="P:protein monoubiquitination"/>
    <property type="evidence" value="ECO:0007669"/>
    <property type="project" value="TreeGrafter"/>
</dbReference>
<protein>
    <recommendedName>
        <fullName evidence="3">B box-type domain-containing protein</fullName>
    </recommendedName>
</protein>
<dbReference type="PANTHER" id="PTHR25462:SF229">
    <property type="entry name" value="TRANSCRIPTION INTERMEDIARY FACTOR 1-BETA"/>
    <property type="match status" value="1"/>
</dbReference>
<evidence type="ECO:0000259" key="3">
    <source>
        <dbReference type="PROSITE" id="PS50119"/>
    </source>
</evidence>
<reference evidence="4" key="1">
    <citation type="submission" date="2021-03" db="EMBL/GenBank/DDBJ databases">
        <authorList>
            <person name="Bekaert M."/>
        </authorList>
    </citation>
    <scope>NUCLEOTIDE SEQUENCE</scope>
</reference>
<proteinExistence type="predicted"/>
<dbReference type="SMART" id="SM00336">
    <property type="entry name" value="BBOX"/>
    <property type="match status" value="2"/>
</dbReference>
<keyword evidence="1" id="KW-0862">Zinc</keyword>
<feature type="domain" description="B box-type" evidence="3">
    <location>
        <begin position="56"/>
        <end position="96"/>
    </location>
</feature>
<dbReference type="Proteomes" id="UP000683360">
    <property type="component" value="Unassembled WGS sequence"/>
</dbReference>
<dbReference type="CDD" id="cd19757">
    <property type="entry name" value="Bbox1"/>
    <property type="match status" value="1"/>
</dbReference>
<feature type="coiled-coil region" evidence="2">
    <location>
        <begin position="159"/>
        <end position="186"/>
    </location>
</feature>
<accession>A0A8S3UL43</accession>
<dbReference type="EMBL" id="CAJPWZ010002818">
    <property type="protein sequence ID" value="CAG2246017.1"/>
    <property type="molecule type" value="Genomic_DNA"/>
</dbReference>
<dbReference type="OrthoDB" id="6112405at2759"/>
<keyword evidence="1" id="KW-0479">Metal-binding</keyword>
<keyword evidence="5" id="KW-1185">Reference proteome</keyword>